<reference evidence="3" key="1">
    <citation type="journal article" date="2016" name="Nat. Commun.">
        <title>The Gonium pectorale genome demonstrates co-option of cell cycle regulation during the evolution of multicellularity.</title>
        <authorList>
            <person name="Hanschen E.R."/>
            <person name="Marriage T.N."/>
            <person name="Ferris P.J."/>
            <person name="Hamaji T."/>
            <person name="Toyoda A."/>
            <person name="Fujiyama A."/>
            <person name="Neme R."/>
            <person name="Noguchi H."/>
            <person name="Minakuchi Y."/>
            <person name="Suzuki M."/>
            <person name="Kawai-Toyooka H."/>
            <person name="Smith D.R."/>
            <person name="Sparks H."/>
            <person name="Anderson J."/>
            <person name="Bakaric R."/>
            <person name="Luria V."/>
            <person name="Karger A."/>
            <person name="Kirschner M.W."/>
            <person name="Durand P.M."/>
            <person name="Michod R.E."/>
            <person name="Nozaki H."/>
            <person name="Olson B.J."/>
        </authorList>
    </citation>
    <scope>NUCLEOTIDE SEQUENCE [LARGE SCALE GENOMIC DNA]</scope>
    <source>
        <strain evidence="3">NIES-2863</strain>
    </source>
</reference>
<organism evidence="2 3">
    <name type="scientific">Gonium pectorale</name>
    <name type="common">Green alga</name>
    <dbReference type="NCBI Taxonomy" id="33097"/>
    <lineage>
        <taxon>Eukaryota</taxon>
        <taxon>Viridiplantae</taxon>
        <taxon>Chlorophyta</taxon>
        <taxon>core chlorophytes</taxon>
        <taxon>Chlorophyceae</taxon>
        <taxon>CS clade</taxon>
        <taxon>Chlamydomonadales</taxon>
        <taxon>Volvocaceae</taxon>
        <taxon>Gonium</taxon>
    </lineage>
</organism>
<comment type="caution">
    <text evidence="2">The sequence shown here is derived from an EMBL/GenBank/DDBJ whole genome shotgun (WGS) entry which is preliminary data.</text>
</comment>
<dbReference type="Proteomes" id="UP000075714">
    <property type="component" value="Unassembled WGS sequence"/>
</dbReference>
<protein>
    <submittedName>
        <fullName evidence="2">Uncharacterized protein</fullName>
    </submittedName>
</protein>
<evidence type="ECO:0000313" key="2">
    <source>
        <dbReference type="EMBL" id="KXZ51672.1"/>
    </source>
</evidence>
<evidence type="ECO:0000313" key="3">
    <source>
        <dbReference type="Proteomes" id="UP000075714"/>
    </source>
</evidence>
<gene>
    <name evidence="2" type="ORF">GPECTOR_11g124</name>
</gene>
<feature type="region of interest" description="Disordered" evidence="1">
    <location>
        <begin position="141"/>
        <end position="174"/>
    </location>
</feature>
<accession>A0A150GPL1</accession>
<feature type="compositionally biased region" description="Polar residues" evidence="1">
    <location>
        <begin position="61"/>
        <end position="76"/>
    </location>
</feature>
<dbReference type="AlphaFoldDB" id="A0A150GPL1"/>
<proteinExistence type="predicted"/>
<feature type="region of interest" description="Disordered" evidence="1">
    <location>
        <begin position="61"/>
        <end position="82"/>
    </location>
</feature>
<keyword evidence="3" id="KW-1185">Reference proteome</keyword>
<name>A0A150GPL1_GONPE</name>
<sequence>MIDLQALKAQLKLLGHNLPDSQVVAILKEMNIDFEGTAGEPAAGEEHDDVEEEPGVLLGASTRSFVSRASTRGTKTGTKKVDRVQRYQELQQEWSQNRFLKQAGGATRSTARKPVNFHNYFASLHAAEEVERKRMLRETREKTKKVLATATEAPTANRRDGLRWQTRMRLKAQE</sequence>
<dbReference type="OrthoDB" id="532374at2759"/>
<dbReference type="EMBL" id="LSYV01000012">
    <property type="protein sequence ID" value="KXZ51672.1"/>
    <property type="molecule type" value="Genomic_DNA"/>
</dbReference>
<evidence type="ECO:0000256" key="1">
    <source>
        <dbReference type="SAM" id="MobiDB-lite"/>
    </source>
</evidence>